<evidence type="ECO:0000256" key="1">
    <source>
        <dbReference type="ARBA" id="ARBA00004389"/>
    </source>
</evidence>
<name>A0A168RLJ9_ABSGL</name>
<dbReference type="InParanoid" id="A0A168RLJ9"/>
<evidence type="ECO:0000256" key="7">
    <source>
        <dbReference type="ARBA" id="ARBA00022892"/>
    </source>
</evidence>
<dbReference type="InterPro" id="IPR036322">
    <property type="entry name" value="WD40_repeat_dom_sf"/>
</dbReference>
<evidence type="ECO:0000256" key="4">
    <source>
        <dbReference type="ARBA" id="ARBA00022692"/>
    </source>
</evidence>
<dbReference type="AlphaFoldDB" id="A0A168RLJ9"/>
<dbReference type="FunCoup" id="A0A168RLJ9">
    <property type="interactions" value="89"/>
</dbReference>
<dbReference type="PANTHER" id="PTHR23284">
    <property type="entry name" value="PROLACTIN REGULATORY ELEMENT BINDING PROTEIN"/>
    <property type="match status" value="1"/>
</dbReference>
<dbReference type="SUPFAM" id="SSF50978">
    <property type="entry name" value="WD40 repeat-like"/>
    <property type="match status" value="1"/>
</dbReference>
<evidence type="ECO:0000256" key="6">
    <source>
        <dbReference type="ARBA" id="ARBA00022824"/>
    </source>
</evidence>
<keyword evidence="5" id="KW-0677">Repeat</keyword>
<evidence type="ECO:0000256" key="3">
    <source>
        <dbReference type="ARBA" id="ARBA00022574"/>
    </source>
</evidence>
<keyword evidence="6" id="KW-0256">Endoplasmic reticulum</keyword>
<keyword evidence="7" id="KW-0931">ER-Golgi transport</keyword>
<dbReference type="InterPro" id="IPR015943">
    <property type="entry name" value="WD40/YVTN_repeat-like_dom_sf"/>
</dbReference>
<dbReference type="GO" id="GO:0015031">
    <property type="term" value="P:protein transport"/>
    <property type="evidence" value="ECO:0007669"/>
    <property type="project" value="UniProtKB-KW"/>
</dbReference>
<reference evidence="11" key="1">
    <citation type="submission" date="2016-04" db="EMBL/GenBank/DDBJ databases">
        <authorList>
            <person name="Evans L.H."/>
            <person name="Alamgir A."/>
            <person name="Owens N."/>
            <person name="Weber N.D."/>
            <person name="Virtaneva K."/>
            <person name="Barbian K."/>
            <person name="Babar A."/>
            <person name="Rosenke K."/>
        </authorList>
    </citation>
    <scope>NUCLEOTIDE SEQUENCE [LARGE SCALE GENOMIC DNA]</scope>
    <source>
        <strain evidence="11">CBS 101.48</strain>
    </source>
</reference>
<evidence type="ECO:0000256" key="9">
    <source>
        <dbReference type="ARBA" id="ARBA00022989"/>
    </source>
</evidence>
<dbReference type="Pfam" id="PF00400">
    <property type="entry name" value="WD40"/>
    <property type="match status" value="1"/>
</dbReference>
<dbReference type="GO" id="GO:0006888">
    <property type="term" value="P:endoplasmic reticulum to Golgi vesicle-mediated transport"/>
    <property type="evidence" value="ECO:0007669"/>
    <property type="project" value="TreeGrafter"/>
</dbReference>
<dbReference type="OMA" id="MSIACHP"/>
<dbReference type="OrthoDB" id="2013972at2759"/>
<dbReference type="STRING" id="4829.A0A168RLJ9"/>
<accession>A0A168RLJ9</accession>
<keyword evidence="3" id="KW-0853">WD repeat</keyword>
<dbReference type="InterPro" id="IPR001680">
    <property type="entry name" value="WD40_rpt"/>
</dbReference>
<dbReference type="Proteomes" id="UP000078561">
    <property type="component" value="Unassembled WGS sequence"/>
</dbReference>
<gene>
    <name evidence="11" type="primary">ABSGL_12740.1 scaffold 13359</name>
</gene>
<keyword evidence="2" id="KW-0813">Transport</keyword>
<keyword evidence="8" id="KW-0653">Protein transport</keyword>
<keyword evidence="12" id="KW-1185">Reference proteome</keyword>
<protein>
    <submittedName>
        <fullName evidence="11">Uncharacterized protein</fullName>
    </submittedName>
</protein>
<dbReference type="GO" id="GO:0005789">
    <property type="term" value="C:endoplasmic reticulum membrane"/>
    <property type="evidence" value="ECO:0007669"/>
    <property type="project" value="UniProtKB-SubCell"/>
</dbReference>
<dbReference type="Gene3D" id="2.130.10.10">
    <property type="entry name" value="YVTN repeat-like/Quinoprotein amine dehydrogenase"/>
    <property type="match status" value="1"/>
</dbReference>
<comment type="subcellular location">
    <subcellularLocation>
        <location evidence="1">Endoplasmic reticulum membrane</location>
        <topology evidence="1">Single-pass membrane protein</topology>
    </subcellularLocation>
</comment>
<dbReference type="PANTHER" id="PTHR23284:SF0">
    <property type="entry name" value="PROLACTIN REGULATORY ELEMENT-BINDING PROTEIN"/>
    <property type="match status" value="1"/>
</dbReference>
<sequence length="350" mass="38582">MVRVVTFKKRVDFPVYGLQFSLDNQLVAVGGGGANNSGTKNKIVILSIEAERKRLKETSSLELSEQEDCAMSVATHPQLPMIAAGINSSQEQIQQGQNEQCRLYDTHGGRIKQVNTTCTSSSKNPEDYQKITRFSYSGKYLLTGTTDGKVSVLNVSKLSVVFPPLRFQNVQDADIDTTETHFAIATTKALIILSVQDGTVEQVIDSPCLNRYTQCDYRACRYVNNKLYAIVNPTTKGSKGAFVCVWNLNKRKPYPLRKARTCRISRKNITSFCLSDKGDLLAYASTDLSVGLVDTSTLRPVLKVNKAHGFAITSLSFDHTGKYLASAGADNCCHIMVIPKTLILVVQLYS</sequence>
<evidence type="ECO:0000313" key="11">
    <source>
        <dbReference type="EMBL" id="SAM07106.1"/>
    </source>
</evidence>
<keyword evidence="10" id="KW-0472">Membrane</keyword>
<proteinExistence type="predicted"/>
<evidence type="ECO:0000313" key="12">
    <source>
        <dbReference type="Proteomes" id="UP000078561"/>
    </source>
</evidence>
<dbReference type="GO" id="GO:0005085">
    <property type="term" value="F:guanyl-nucleotide exchange factor activity"/>
    <property type="evidence" value="ECO:0007669"/>
    <property type="project" value="InterPro"/>
</dbReference>
<keyword evidence="9" id="KW-1133">Transmembrane helix</keyword>
<keyword evidence="4" id="KW-0812">Transmembrane</keyword>
<evidence type="ECO:0000256" key="5">
    <source>
        <dbReference type="ARBA" id="ARBA00022737"/>
    </source>
</evidence>
<evidence type="ECO:0000256" key="10">
    <source>
        <dbReference type="ARBA" id="ARBA00023136"/>
    </source>
</evidence>
<dbReference type="EMBL" id="LT554703">
    <property type="protein sequence ID" value="SAM07106.1"/>
    <property type="molecule type" value="Genomic_DNA"/>
</dbReference>
<dbReference type="SMART" id="SM00320">
    <property type="entry name" value="WD40"/>
    <property type="match status" value="3"/>
</dbReference>
<organism evidence="11">
    <name type="scientific">Absidia glauca</name>
    <name type="common">Pin mould</name>
    <dbReference type="NCBI Taxonomy" id="4829"/>
    <lineage>
        <taxon>Eukaryota</taxon>
        <taxon>Fungi</taxon>
        <taxon>Fungi incertae sedis</taxon>
        <taxon>Mucoromycota</taxon>
        <taxon>Mucoromycotina</taxon>
        <taxon>Mucoromycetes</taxon>
        <taxon>Mucorales</taxon>
        <taxon>Cunninghamellaceae</taxon>
        <taxon>Absidia</taxon>
    </lineage>
</organism>
<evidence type="ECO:0000256" key="8">
    <source>
        <dbReference type="ARBA" id="ARBA00022927"/>
    </source>
</evidence>
<evidence type="ECO:0000256" key="2">
    <source>
        <dbReference type="ARBA" id="ARBA00022448"/>
    </source>
</evidence>
<dbReference type="InterPro" id="IPR045260">
    <property type="entry name" value="Sec12-like"/>
</dbReference>
<dbReference type="GO" id="GO:0003400">
    <property type="term" value="P:regulation of COPII vesicle coating"/>
    <property type="evidence" value="ECO:0007669"/>
    <property type="project" value="TreeGrafter"/>
</dbReference>